<dbReference type="Gene3D" id="3.30.360.10">
    <property type="entry name" value="Dihydrodipicolinate Reductase, domain 2"/>
    <property type="match status" value="1"/>
</dbReference>
<dbReference type="EMBL" id="JASJOS010000005">
    <property type="protein sequence ID" value="MDJ1481198.1"/>
    <property type="molecule type" value="Genomic_DNA"/>
</dbReference>
<keyword evidence="1" id="KW-0560">Oxidoreductase</keyword>
<evidence type="ECO:0000313" key="4">
    <source>
        <dbReference type="EMBL" id="MDJ1481198.1"/>
    </source>
</evidence>
<dbReference type="Proteomes" id="UP001241110">
    <property type="component" value="Unassembled WGS sequence"/>
</dbReference>
<dbReference type="InterPro" id="IPR036291">
    <property type="entry name" value="NAD(P)-bd_dom_sf"/>
</dbReference>
<accession>A0AAE3QPQ6</accession>
<dbReference type="PANTHER" id="PTHR43818">
    <property type="entry name" value="BCDNA.GH03377"/>
    <property type="match status" value="1"/>
</dbReference>
<sequence>MQTIHWGIIGCGDVTELKSGPAFAKVADSRLVAVMRRDGVKAQDYARRHNVPKWYNDGSKLIQDLEVNAIYIATPPDSHERYALAAMEAGKPVYIEKPMTTTHAQAVNLVKASHDKDIKMVVAHYRRAQPYFKKIKSLLEEGAIGEVRFARLSFFDKPLSQEALQTEKIAWRVDPAISGGGLFHDLAPHQLDLAYYFFGDVVTIQGMATNQSKQYGADDIVSGSMLFQSGVLFEGLWCFTVDESETKDSFEIIGSEGKITFSVFGKQVIYLTRNGKESVLPFEAPMHVQQPMIEEVVSYFLGKGPNPCTASEGARIMEMIDKMTQK</sequence>
<gene>
    <name evidence="4" type="ORF">QNI16_11935</name>
</gene>
<dbReference type="SUPFAM" id="SSF51735">
    <property type="entry name" value="NAD(P)-binding Rossmann-fold domains"/>
    <property type="match status" value="1"/>
</dbReference>
<protein>
    <submittedName>
        <fullName evidence="4">Gfo/Idh/MocA family oxidoreductase</fullName>
    </submittedName>
</protein>
<dbReference type="GO" id="GO:0000166">
    <property type="term" value="F:nucleotide binding"/>
    <property type="evidence" value="ECO:0007669"/>
    <property type="project" value="InterPro"/>
</dbReference>
<dbReference type="Pfam" id="PF01408">
    <property type="entry name" value="GFO_IDH_MocA"/>
    <property type="match status" value="1"/>
</dbReference>
<dbReference type="GO" id="GO:0016491">
    <property type="term" value="F:oxidoreductase activity"/>
    <property type="evidence" value="ECO:0007669"/>
    <property type="project" value="UniProtKB-KW"/>
</dbReference>
<dbReference type="SUPFAM" id="SSF55347">
    <property type="entry name" value="Glyceraldehyde-3-phosphate dehydrogenase-like, C-terminal domain"/>
    <property type="match status" value="1"/>
</dbReference>
<dbReference type="PANTHER" id="PTHR43818:SF11">
    <property type="entry name" value="BCDNA.GH03377"/>
    <property type="match status" value="1"/>
</dbReference>
<evidence type="ECO:0000313" key="5">
    <source>
        <dbReference type="Proteomes" id="UP001241110"/>
    </source>
</evidence>
<comment type="caution">
    <text evidence="4">The sequence shown here is derived from an EMBL/GenBank/DDBJ whole genome shotgun (WGS) entry which is preliminary data.</text>
</comment>
<dbReference type="AlphaFoldDB" id="A0AAE3QPQ6"/>
<evidence type="ECO:0000256" key="1">
    <source>
        <dbReference type="ARBA" id="ARBA00023002"/>
    </source>
</evidence>
<dbReference type="Pfam" id="PF22725">
    <property type="entry name" value="GFO_IDH_MocA_C3"/>
    <property type="match status" value="1"/>
</dbReference>
<name>A0AAE3QPQ6_9BACT</name>
<evidence type="ECO:0000259" key="2">
    <source>
        <dbReference type="Pfam" id="PF01408"/>
    </source>
</evidence>
<proteinExistence type="predicted"/>
<organism evidence="4 5">
    <name type="scientific">Xanthocytophaga flava</name>
    <dbReference type="NCBI Taxonomy" id="3048013"/>
    <lineage>
        <taxon>Bacteria</taxon>
        <taxon>Pseudomonadati</taxon>
        <taxon>Bacteroidota</taxon>
        <taxon>Cytophagia</taxon>
        <taxon>Cytophagales</taxon>
        <taxon>Rhodocytophagaceae</taxon>
        <taxon>Xanthocytophaga</taxon>
    </lineage>
</organism>
<dbReference type="RefSeq" id="WP_313978650.1">
    <property type="nucleotide sequence ID" value="NZ_JASJOS010000005.1"/>
</dbReference>
<dbReference type="Gene3D" id="3.40.50.720">
    <property type="entry name" value="NAD(P)-binding Rossmann-like Domain"/>
    <property type="match status" value="1"/>
</dbReference>
<dbReference type="InterPro" id="IPR000683">
    <property type="entry name" value="Gfo/Idh/MocA-like_OxRdtase_N"/>
</dbReference>
<feature type="domain" description="Gfo/Idh/MocA-like oxidoreductase N-terminal" evidence="2">
    <location>
        <begin position="4"/>
        <end position="123"/>
    </location>
</feature>
<dbReference type="InterPro" id="IPR055170">
    <property type="entry name" value="GFO_IDH_MocA-like_dom"/>
</dbReference>
<dbReference type="InterPro" id="IPR050463">
    <property type="entry name" value="Gfo/Idh/MocA_oxidrdct_glycsds"/>
</dbReference>
<reference evidence="4" key="1">
    <citation type="submission" date="2023-05" db="EMBL/GenBank/DDBJ databases">
        <authorList>
            <person name="Zhang X."/>
        </authorList>
    </citation>
    <scope>NUCLEOTIDE SEQUENCE</scope>
    <source>
        <strain evidence="4">YF14B1</strain>
    </source>
</reference>
<feature type="domain" description="GFO/IDH/MocA-like oxidoreductase" evidence="3">
    <location>
        <begin position="132"/>
        <end position="259"/>
    </location>
</feature>
<evidence type="ECO:0000259" key="3">
    <source>
        <dbReference type="Pfam" id="PF22725"/>
    </source>
</evidence>